<evidence type="ECO:0000313" key="1">
    <source>
        <dbReference type="EMBL" id="MBB5350519.1"/>
    </source>
</evidence>
<organism evidence="1 2">
    <name type="scientific">Haloferula luteola</name>
    <dbReference type="NCBI Taxonomy" id="595692"/>
    <lineage>
        <taxon>Bacteria</taxon>
        <taxon>Pseudomonadati</taxon>
        <taxon>Verrucomicrobiota</taxon>
        <taxon>Verrucomicrobiia</taxon>
        <taxon>Verrucomicrobiales</taxon>
        <taxon>Verrucomicrobiaceae</taxon>
        <taxon>Haloferula</taxon>
    </lineage>
</organism>
<gene>
    <name evidence="1" type="ORF">HNR46_000747</name>
</gene>
<dbReference type="RefSeq" id="WP_184015883.1">
    <property type="nucleotide sequence ID" value="NZ_JACHFD010000003.1"/>
</dbReference>
<name>A0A840V9R4_9BACT</name>
<evidence type="ECO:0000313" key="2">
    <source>
        <dbReference type="Proteomes" id="UP000557717"/>
    </source>
</evidence>
<protein>
    <recommendedName>
        <fullName evidence="3">SCP domain-containing protein</fullName>
    </recommendedName>
</protein>
<dbReference type="Proteomes" id="UP000557717">
    <property type="component" value="Unassembled WGS sequence"/>
</dbReference>
<comment type="caution">
    <text evidence="1">The sequence shown here is derived from an EMBL/GenBank/DDBJ whole genome shotgun (WGS) entry which is preliminary data.</text>
</comment>
<dbReference type="AlphaFoldDB" id="A0A840V9R4"/>
<dbReference type="EMBL" id="JACHFD010000003">
    <property type="protein sequence ID" value="MBB5350519.1"/>
    <property type="molecule type" value="Genomic_DNA"/>
</dbReference>
<proteinExistence type="predicted"/>
<keyword evidence="2" id="KW-1185">Reference proteome</keyword>
<evidence type="ECO:0008006" key="3">
    <source>
        <dbReference type="Google" id="ProtNLM"/>
    </source>
</evidence>
<reference evidence="1 2" key="1">
    <citation type="submission" date="2020-08" db="EMBL/GenBank/DDBJ databases">
        <title>Genomic Encyclopedia of Type Strains, Phase IV (KMG-IV): sequencing the most valuable type-strain genomes for metagenomic binning, comparative biology and taxonomic classification.</title>
        <authorList>
            <person name="Goeker M."/>
        </authorList>
    </citation>
    <scope>NUCLEOTIDE SEQUENCE [LARGE SCALE GENOMIC DNA]</scope>
    <source>
        <strain evidence="1 2">YC6886</strain>
    </source>
</reference>
<accession>A0A840V9R4</accession>
<sequence length="724" mass="78946">MQQILNQWSWGMLLTVFCSTAKLSFGAEIPTTELSVDTQDRLAVMAFWNRYYTSSSDADEVMDWTGNYAICSPGTVSVAYIEKIERRINFFRAMAGVHADTLVNTGSTVVIGTTDPYKPSVSDTKQEAAEIAAVMFSWAGQISHEPPPALPYSCWTLAAWNAAYRSNLAIGYHGPDAVDAYLREEEKGVISNPTAGHRRWLLNQGSTDFATGNTPGNGTDTLLPTNVLYVIQSPSEQVSYEPKYVPWPSAGFFPDALMTRLWSLSHPNADFSKATVTMTGPDGEIAATITDQELLGQGAPTLVWSIPSEWAETDVDADQVFTVHVDGIEILGETESYSYEVTVFDPDELGMEQPLTGTATPPLTGANYHFQAIPAADAQGVDVLTTSSADWEEGAENGTMEFIEDGTDDTYELSVSNFKKSGSRSFRMRLTLPSGSGLPPSQTLSILRETITGSGSKLKYFLKRGYMGSGEYLDVEVSHDQSNWTVVDSVVGNNAVDANFSARNIDLEEGESVWIRFVLRYASGSIYTGNDNRIGCFIDDISISNADWVTAKSTLLPSSHADSVRLDEETLGEAPWVGMQRGLVPWTELGGRKYPSPISHSVTFVEAVGGFGEWIAADYPTASGAFEGDLDGDGLSDGLEYALSTNPSEPGVLTSEVSMFDSVIRLELPLAELKEDVDYRMEISTDLQEWSDTGASVLWTDDLLIGECFVESPAVYARWAIEPK</sequence>